<dbReference type="PROSITE" id="PS51161">
    <property type="entry name" value="ATP_CONE"/>
    <property type="match status" value="1"/>
</dbReference>
<name>A0A368BLV5_9GAMM</name>
<keyword evidence="6 8" id="KW-0238">DNA-binding</keyword>
<feature type="domain" description="ATP-cone" evidence="9">
    <location>
        <begin position="49"/>
        <end position="139"/>
    </location>
</feature>
<dbReference type="HAMAP" id="MF_00440">
    <property type="entry name" value="NrdR"/>
    <property type="match status" value="1"/>
</dbReference>
<keyword evidence="5 8" id="KW-0805">Transcription regulation</keyword>
<evidence type="ECO:0000256" key="3">
    <source>
        <dbReference type="ARBA" id="ARBA00022771"/>
    </source>
</evidence>
<dbReference type="PANTHER" id="PTHR30455">
    <property type="entry name" value="TRANSCRIPTIONAL REPRESSOR NRDR"/>
    <property type="match status" value="1"/>
</dbReference>
<proteinExistence type="inferred from homology"/>
<reference evidence="10 11" key="1">
    <citation type="journal article" date="2018" name="Microbiome">
        <title>Fine metagenomic profile of the Mediterranean stratified and mixed water columns revealed by assembly and recruitment.</title>
        <authorList>
            <person name="Haro-Moreno J.M."/>
            <person name="Lopez-Perez M."/>
            <person name="De La Torre J.R."/>
            <person name="Picazo A."/>
            <person name="Camacho A."/>
            <person name="Rodriguez-Valera F."/>
        </authorList>
    </citation>
    <scope>NUCLEOTIDE SEQUENCE [LARGE SCALE GENOMIC DNA]</scope>
    <source>
        <strain evidence="10">MED-G83</strain>
    </source>
</reference>
<dbReference type="GO" id="GO:0003677">
    <property type="term" value="F:DNA binding"/>
    <property type="evidence" value="ECO:0007669"/>
    <property type="project" value="UniProtKB-KW"/>
</dbReference>
<evidence type="ECO:0000256" key="4">
    <source>
        <dbReference type="ARBA" id="ARBA00022840"/>
    </source>
</evidence>
<protein>
    <recommendedName>
        <fullName evidence="8">Transcriptional repressor NrdR</fullName>
    </recommendedName>
</protein>
<dbReference type="GO" id="GO:0005524">
    <property type="term" value="F:ATP binding"/>
    <property type="evidence" value="ECO:0007669"/>
    <property type="project" value="UniProtKB-UniRule"/>
</dbReference>
<gene>
    <name evidence="8 10" type="primary">nrdR</name>
    <name evidence="10" type="ORF">DBW97_03030</name>
</gene>
<evidence type="ECO:0000256" key="1">
    <source>
        <dbReference type="ARBA" id="ARBA00022491"/>
    </source>
</evidence>
<organism evidence="10 11">
    <name type="scientific">SAR86 cluster bacterium</name>
    <dbReference type="NCBI Taxonomy" id="2030880"/>
    <lineage>
        <taxon>Bacteria</taxon>
        <taxon>Pseudomonadati</taxon>
        <taxon>Pseudomonadota</taxon>
        <taxon>Gammaproteobacteria</taxon>
        <taxon>SAR86 cluster</taxon>
    </lineage>
</organism>
<dbReference type="PANTHER" id="PTHR30455:SF2">
    <property type="entry name" value="TRANSCRIPTIONAL REPRESSOR NRDR"/>
    <property type="match status" value="1"/>
</dbReference>
<dbReference type="GO" id="GO:0045892">
    <property type="term" value="P:negative regulation of DNA-templated transcription"/>
    <property type="evidence" value="ECO:0007669"/>
    <property type="project" value="UniProtKB-UniRule"/>
</dbReference>
<keyword evidence="2 8" id="KW-0547">Nucleotide-binding</keyword>
<evidence type="ECO:0000313" key="11">
    <source>
        <dbReference type="Proteomes" id="UP000252147"/>
    </source>
</evidence>
<dbReference type="EMBL" id="QOPD01000004">
    <property type="protein sequence ID" value="RCL38241.1"/>
    <property type="molecule type" value="Genomic_DNA"/>
</dbReference>
<comment type="function">
    <text evidence="8">Negatively regulates transcription of bacterial ribonucleotide reductase nrd genes and operons by binding to NrdR-boxes.</text>
</comment>
<dbReference type="NCBIfam" id="TIGR00244">
    <property type="entry name" value="transcriptional regulator NrdR"/>
    <property type="match status" value="1"/>
</dbReference>
<dbReference type="AlphaFoldDB" id="A0A368BLV5"/>
<evidence type="ECO:0000259" key="9">
    <source>
        <dbReference type="PROSITE" id="PS51161"/>
    </source>
</evidence>
<dbReference type="Pfam" id="PF22811">
    <property type="entry name" value="Zn_ribbon_NrdR"/>
    <property type="match status" value="1"/>
</dbReference>
<evidence type="ECO:0000313" key="10">
    <source>
        <dbReference type="EMBL" id="RCL38241.1"/>
    </source>
</evidence>
<comment type="cofactor">
    <cofactor evidence="8">
        <name>Zn(2+)</name>
        <dbReference type="ChEBI" id="CHEBI:29105"/>
    </cofactor>
    <text evidence="8">Binds 1 zinc ion.</text>
</comment>
<keyword evidence="8" id="KW-0862">Zinc</keyword>
<evidence type="ECO:0000256" key="5">
    <source>
        <dbReference type="ARBA" id="ARBA00023015"/>
    </source>
</evidence>
<dbReference type="InterPro" id="IPR005144">
    <property type="entry name" value="ATP-cone_dom"/>
</dbReference>
<evidence type="ECO:0000256" key="6">
    <source>
        <dbReference type="ARBA" id="ARBA00023125"/>
    </source>
</evidence>
<keyword evidence="1 8" id="KW-0678">Repressor</keyword>
<keyword evidence="8" id="KW-0479">Metal-binding</keyword>
<dbReference type="InterPro" id="IPR003796">
    <property type="entry name" value="RNR_NrdR-like"/>
</dbReference>
<keyword evidence="3 8" id="KW-0863">Zinc-finger</keyword>
<dbReference type="InterPro" id="IPR055173">
    <property type="entry name" value="NrdR-like_N"/>
</dbReference>
<keyword evidence="4 8" id="KW-0067">ATP-binding</keyword>
<dbReference type="Proteomes" id="UP000252147">
    <property type="component" value="Unassembled WGS sequence"/>
</dbReference>
<dbReference type="GO" id="GO:0008270">
    <property type="term" value="F:zinc ion binding"/>
    <property type="evidence" value="ECO:0007669"/>
    <property type="project" value="UniProtKB-UniRule"/>
</dbReference>
<feature type="zinc finger region" evidence="8">
    <location>
        <begin position="3"/>
        <end position="34"/>
    </location>
</feature>
<accession>A0A368BLV5</accession>
<evidence type="ECO:0000256" key="2">
    <source>
        <dbReference type="ARBA" id="ARBA00022741"/>
    </source>
</evidence>
<comment type="similarity">
    <text evidence="8">Belongs to the NrdR family.</text>
</comment>
<dbReference type="Pfam" id="PF03477">
    <property type="entry name" value="ATP-cone"/>
    <property type="match status" value="1"/>
</dbReference>
<comment type="caution">
    <text evidence="10">The sequence shown here is derived from an EMBL/GenBank/DDBJ whole genome shotgun (WGS) entry which is preliminary data.</text>
</comment>
<evidence type="ECO:0000256" key="7">
    <source>
        <dbReference type="ARBA" id="ARBA00023163"/>
    </source>
</evidence>
<keyword evidence="7 8" id="KW-0804">Transcription</keyword>
<evidence type="ECO:0000256" key="8">
    <source>
        <dbReference type="HAMAP-Rule" id="MF_00440"/>
    </source>
</evidence>
<sequence>MFCPFCSNEETKVIDSRLVASGSQIKRRRECTSCEERFSTYEEAELVMPRIIKSNDRREPFDEEKLRAGFHKALEKRPVASDQIENAIQEIKDAIRKIGEREVPSQILGKQVMNKLKELDQVAYVRFASVYQNFQDIKDFADEISELSKK</sequence>